<dbReference type="EMBL" id="JBEUSY010000010">
    <property type="protein sequence ID" value="KAL1246359.1"/>
    <property type="molecule type" value="Genomic_DNA"/>
</dbReference>
<proteinExistence type="predicted"/>
<gene>
    <name evidence="2" type="ORF">TSPI_03554</name>
    <name evidence="1" type="ORF">TSPI_03971</name>
</gene>
<keyword evidence="3" id="KW-1185">Reference proteome</keyword>
<evidence type="ECO:0000313" key="3">
    <source>
        <dbReference type="Proteomes" id="UP001558632"/>
    </source>
</evidence>
<name>A0ABR3L3Y0_TRISP</name>
<evidence type="ECO:0000313" key="2">
    <source>
        <dbReference type="EMBL" id="KAL1246359.1"/>
    </source>
</evidence>
<sequence length="69" mass="7672">MVLVKSNATTRNKRHANLALERCILFCFWQGSDAESVSGRSSTLEDIIDKSSQSSVWHALSTFVTRNLG</sequence>
<evidence type="ECO:0000313" key="1">
    <source>
        <dbReference type="EMBL" id="KAL1242810.1"/>
    </source>
</evidence>
<dbReference type="EMBL" id="JBEUSY010000183">
    <property type="protein sequence ID" value="KAL1242810.1"/>
    <property type="molecule type" value="Genomic_DNA"/>
</dbReference>
<reference evidence="2" key="1">
    <citation type="submission" date="2024-06" db="EMBL/GenBank/DDBJ databases">
        <authorList>
            <person name="Korhonen P.K."/>
            <person name="La Rosa G."/>
            <person name="Gomez-Morales M.A."/>
            <person name="Tosini F."/>
            <person name="Sumanam S."/>
            <person name="Young N.D."/>
            <person name="Chang B.C."/>
            <person name="Gasser R.B."/>
        </authorList>
    </citation>
    <scope>NUCLEOTIDE SEQUENCE</scope>
    <source>
        <strain evidence="2">ISS534</strain>
    </source>
</reference>
<accession>A0ABR3L3Y0</accession>
<organism evidence="2 3">
    <name type="scientific">Trichinella spiralis</name>
    <name type="common">Trichina worm</name>
    <dbReference type="NCBI Taxonomy" id="6334"/>
    <lineage>
        <taxon>Eukaryota</taxon>
        <taxon>Metazoa</taxon>
        <taxon>Ecdysozoa</taxon>
        <taxon>Nematoda</taxon>
        <taxon>Enoplea</taxon>
        <taxon>Dorylaimia</taxon>
        <taxon>Trichinellida</taxon>
        <taxon>Trichinellidae</taxon>
        <taxon>Trichinella</taxon>
    </lineage>
</organism>
<protein>
    <submittedName>
        <fullName evidence="2">Accumulates dyads protein</fullName>
    </submittedName>
</protein>
<dbReference type="Proteomes" id="UP001558632">
    <property type="component" value="Unassembled WGS sequence"/>
</dbReference>
<reference evidence="2 3" key="2">
    <citation type="submission" date="2024-07" db="EMBL/GenBank/DDBJ databases">
        <title>Enhanced genomic and transcriptomic resources for Trichinella pseudospiralis and T. spiralis underpin the discovery of pronounced molecular differences between stages and species.</title>
        <authorList>
            <person name="Pasi K.K."/>
            <person name="La Rosa G."/>
            <person name="Gomez-Morales M.A."/>
            <person name="Tosini F."/>
            <person name="Sumanam S."/>
            <person name="Young N.D."/>
            <person name="Chang B.C."/>
            <person name="Robin G.B."/>
        </authorList>
    </citation>
    <scope>NUCLEOTIDE SEQUENCE [LARGE SCALE GENOMIC DNA]</scope>
    <source>
        <strain evidence="2">ISS534</strain>
    </source>
</reference>
<comment type="caution">
    <text evidence="2">The sequence shown here is derived from an EMBL/GenBank/DDBJ whole genome shotgun (WGS) entry which is preliminary data.</text>
</comment>